<evidence type="ECO:0000313" key="3">
    <source>
        <dbReference type="Proteomes" id="UP000815677"/>
    </source>
</evidence>
<proteinExistence type="predicted"/>
<organism evidence="2 3">
    <name type="scientific">Mycena chlorophos</name>
    <name type="common">Agaric fungus</name>
    <name type="synonym">Agaricus chlorophos</name>
    <dbReference type="NCBI Taxonomy" id="658473"/>
    <lineage>
        <taxon>Eukaryota</taxon>
        <taxon>Fungi</taxon>
        <taxon>Dikarya</taxon>
        <taxon>Basidiomycota</taxon>
        <taxon>Agaricomycotina</taxon>
        <taxon>Agaricomycetes</taxon>
        <taxon>Agaricomycetidae</taxon>
        <taxon>Agaricales</taxon>
        <taxon>Marasmiineae</taxon>
        <taxon>Mycenaceae</taxon>
        <taxon>Mycena</taxon>
    </lineage>
</organism>
<accession>A0ABQ0L5L4</accession>
<feature type="region of interest" description="Disordered" evidence="1">
    <location>
        <begin position="183"/>
        <end position="206"/>
    </location>
</feature>
<gene>
    <name evidence="2" type="ORF">MCHLO_03976</name>
</gene>
<keyword evidence="3" id="KW-1185">Reference proteome</keyword>
<evidence type="ECO:0000313" key="2">
    <source>
        <dbReference type="EMBL" id="GAT46445.1"/>
    </source>
</evidence>
<sequence>MPVIEAVVCRPQLFADPGFGDVKQRPRENILFHVVLIGASPGAYTSLPLVEARSDGLPVFRVEANCWHEVQHMWARFCIHKHSHGQRTPGSGLRWMHIRLAKPLQAPPDPPADFDVSPNKRIQAFIVPDWHVSGPASPASFVASEIGSDVPSFAATSLSSFVSQRSHSPPAHATFFPPSPPALFKATSLPRTQDAPSVASGERGESTTIGAQLRCVFAPRFDQPSVHRSDQTGV</sequence>
<dbReference type="Proteomes" id="UP000815677">
    <property type="component" value="Unassembled WGS sequence"/>
</dbReference>
<reference evidence="2" key="1">
    <citation type="submission" date="2014-09" db="EMBL/GenBank/DDBJ databases">
        <title>Genome sequence of the luminous mushroom Mycena chlorophos for searching fungal bioluminescence genes.</title>
        <authorList>
            <person name="Tanaka Y."/>
            <person name="Kasuga D."/>
            <person name="Oba Y."/>
            <person name="Hase S."/>
            <person name="Sato K."/>
            <person name="Oba Y."/>
            <person name="Sakakibara Y."/>
        </authorList>
    </citation>
    <scope>NUCLEOTIDE SEQUENCE</scope>
</reference>
<evidence type="ECO:0000256" key="1">
    <source>
        <dbReference type="SAM" id="MobiDB-lite"/>
    </source>
</evidence>
<dbReference type="EMBL" id="DF842518">
    <property type="protein sequence ID" value="GAT46445.1"/>
    <property type="molecule type" value="Genomic_DNA"/>
</dbReference>
<protein>
    <submittedName>
        <fullName evidence="2">Uncharacterized protein</fullName>
    </submittedName>
</protein>
<name>A0ABQ0L5L4_MYCCL</name>